<evidence type="ECO:0000256" key="14">
    <source>
        <dbReference type="SAM" id="Phobius"/>
    </source>
</evidence>
<dbReference type="AlphaFoldDB" id="A0A1I8N7J9"/>
<proteinExistence type="inferred from homology"/>
<keyword evidence="6 14" id="KW-1133">Transmembrane helix</keyword>
<comment type="similarity">
    <text evidence="2 12">Belongs to the amiloride-sensitive sodium channel (TC 1.A.6) family.</text>
</comment>
<organism evidence="15">
    <name type="scientific">Musca domestica</name>
    <name type="common">House fly</name>
    <dbReference type="NCBI Taxonomy" id="7370"/>
    <lineage>
        <taxon>Eukaryota</taxon>
        <taxon>Metazoa</taxon>
        <taxon>Ecdysozoa</taxon>
        <taxon>Arthropoda</taxon>
        <taxon>Hexapoda</taxon>
        <taxon>Insecta</taxon>
        <taxon>Pterygota</taxon>
        <taxon>Neoptera</taxon>
        <taxon>Endopterygota</taxon>
        <taxon>Diptera</taxon>
        <taxon>Brachycera</taxon>
        <taxon>Muscomorpha</taxon>
        <taxon>Muscoidea</taxon>
        <taxon>Muscidae</taxon>
        <taxon>Musca</taxon>
    </lineage>
</organism>
<dbReference type="OrthoDB" id="6021021at2759"/>
<evidence type="ECO:0000256" key="3">
    <source>
        <dbReference type="ARBA" id="ARBA00022448"/>
    </source>
</evidence>
<keyword evidence="4 12" id="KW-0894">Sodium channel</keyword>
<evidence type="ECO:0000256" key="10">
    <source>
        <dbReference type="ARBA" id="ARBA00023201"/>
    </source>
</evidence>
<protein>
    <submittedName>
        <fullName evidence="17">Pickpocket protein 28-like</fullName>
    </submittedName>
</protein>
<comment type="subcellular location">
    <subcellularLocation>
        <location evidence="1">Membrane</location>
        <topology evidence="1">Multi-pass membrane protein</topology>
    </subcellularLocation>
</comment>
<evidence type="ECO:0000256" key="2">
    <source>
        <dbReference type="ARBA" id="ARBA00007193"/>
    </source>
</evidence>
<keyword evidence="7" id="KW-0915">Sodium</keyword>
<name>A0A1I8N7J9_MUSDO</name>
<dbReference type="Proteomes" id="UP001652621">
    <property type="component" value="Unplaced"/>
</dbReference>
<dbReference type="RefSeq" id="XP_005176878.1">
    <property type="nucleotide sequence ID" value="XM_005176821.2"/>
</dbReference>
<evidence type="ECO:0000256" key="7">
    <source>
        <dbReference type="ARBA" id="ARBA00023053"/>
    </source>
</evidence>
<dbReference type="KEGG" id="mde:101887551"/>
<reference evidence="15" key="1">
    <citation type="submission" date="2020-05" db="UniProtKB">
        <authorList>
            <consortium name="EnsemblMetazoa"/>
        </authorList>
    </citation>
    <scope>IDENTIFICATION</scope>
    <source>
        <strain evidence="15">Aabys</strain>
    </source>
</reference>
<feature type="transmembrane region" description="Helical" evidence="14">
    <location>
        <begin position="519"/>
        <end position="539"/>
    </location>
</feature>
<evidence type="ECO:0000256" key="13">
    <source>
        <dbReference type="SAM" id="MobiDB-lite"/>
    </source>
</evidence>
<keyword evidence="5 12" id="KW-0812">Transmembrane</keyword>
<dbReference type="PANTHER" id="PTHR11690">
    <property type="entry name" value="AMILORIDE-SENSITIVE SODIUM CHANNEL-RELATED"/>
    <property type="match status" value="1"/>
</dbReference>
<dbReference type="PRINTS" id="PR01078">
    <property type="entry name" value="AMINACHANNEL"/>
</dbReference>
<evidence type="ECO:0000256" key="1">
    <source>
        <dbReference type="ARBA" id="ARBA00004141"/>
    </source>
</evidence>
<sequence length="561" mass="65172">MKASSQRRKETTDATGSHDAVIAPEPSPGIKERKSLKKNLKEIYEEFCSNTSIHGFQYFGQQRPRSEIIFWIIVIIVTLFCCISIIVKVYVKWHETPEIVTFSEQSTPVWNIPFPRLTICPETKRALKKNDSSYVELVQSLYSYIDDDSFQFFPNFTRSEHENTLTLMHVCQTEEFGTFFSKPADRNPIDYLKNLNDLLPGFERYFLTCQWFGRSMSCEKLLTKVYTDEGICYAFNSLKANDLYRDQVMRSQMREESPNKSEDALAWSLEKGYAVDSDFQTYPMRALSSGSKAGFQIFLQSFPNETDFTCTGPTQGFKIMLNSPDDVPSVEKHFVWVPMDRDIMVAVKPTMITTSADVKAYRPEKRRCYFQQDRQLRFYKIYTQRNCERECVTNFTYHKCGCVKFSMPRTADMPICGEHKILCYQNARNTLLWQQFKEGLSHSKRVRGCNCMPGCTSLEYETEISEGSFDLENTLRAYDDYDRYFELYPGGRMSLVTIYFKDNQFITSRRSELYGVTELMANFGGVLGLFMGVSLLSVVEIMYHCSLRLWSNVRRGEEKGN</sequence>
<dbReference type="InterPro" id="IPR001873">
    <property type="entry name" value="ENaC"/>
</dbReference>
<accession>A0A1I8N7J9</accession>
<dbReference type="GO" id="GO:0015280">
    <property type="term" value="F:ligand-gated sodium channel activity"/>
    <property type="evidence" value="ECO:0007669"/>
    <property type="project" value="TreeGrafter"/>
</dbReference>
<dbReference type="GO" id="GO:0005886">
    <property type="term" value="C:plasma membrane"/>
    <property type="evidence" value="ECO:0007669"/>
    <property type="project" value="TreeGrafter"/>
</dbReference>
<feature type="region of interest" description="Disordered" evidence="13">
    <location>
        <begin position="1"/>
        <end position="31"/>
    </location>
</feature>
<dbReference type="GeneID" id="101887551"/>
<dbReference type="Gene3D" id="2.60.470.10">
    <property type="entry name" value="Acid-sensing ion channels like domains"/>
    <property type="match status" value="1"/>
</dbReference>
<reference evidence="17" key="2">
    <citation type="submission" date="2025-04" db="UniProtKB">
        <authorList>
            <consortium name="RefSeq"/>
        </authorList>
    </citation>
    <scope>IDENTIFICATION</scope>
    <source>
        <strain evidence="17">Aabys</strain>
    </source>
</reference>
<evidence type="ECO:0000313" key="17">
    <source>
        <dbReference type="RefSeq" id="XP_005176878.1"/>
    </source>
</evidence>
<dbReference type="VEuPathDB" id="VectorBase:MDOMA2_018680"/>
<evidence type="ECO:0000256" key="11">
    <source>
        <dbReference type="ARBA" id="ARBA00023303"/>
    </source>
</evidence>
<dbReference type="VEuPathDB" id="VectorBase:MDOA012385"/>
<gene>
    <name evidence="15" type="primary">101887551</name>
    <name evidence="17" type="synonym">LOC101887551</name>
</gene>
<keyword evidence="16" id="KW-1185">Reference proteome</keyword>
<evidence type="ECO:0000256" key="4">
    <source>
        <dbReference type="ARBA" id="ARBA00022461"/>
    </source>
</evidence>
<dbReference type="EnsemblMetazoa" id="MDOA012385-RA">
    <property type="protein sequence ID" value="MDOA012385-PA"/>
    <property type="gene ID" value="MDOA012385"/>
</dbReference>
<dbReference type="PANTHER" id="PTHR11690:SF288">
    <property type="entry name" value="AMILORIDE-SENSITIVE NA+ CHANNEL-RELATED"/>
    <property type="match status" value="1"/>
</dbReference>
<keyword evidence="8 12" id="KW-0406">Ion transport</keyword>
<evidence type="ECO:0000256" key="8">
    <source>
        <dbReference type="ARBA" id="ARBA00023065"/>
    </source>
</evidence>
<evidence type="ECO:0000256" key="12">
    <source>
        <dbReference type="RuleBase" id="RU000679"/>
    </source>
</evidence>
<keyword evidence="3 12" id="KW-0813">Transport</keyword>
<evidence type="ECO:0000313" key="15">
    <source>
        <dbReference type="EnsemblMetazoa" id="MDOA012385-PA"/>
    </source>
</evidence>
<evidence type="ECO:0000256" key="6">
    <source>
        <dbReference type="ARBA" id="ARBA00022989"/>
    </source>
</evidence>
<keyword evidence="10 12" id="KW-0739">Sodium transport</keyword>
<dbReference type="Gene3D" id="1.10.287.770">
    <property type="entry name" value="YojJ-like"/>
    <property type="match status" value="1"/>
</dbReference>
<evidence type="ECO:0000313" key="16">
    <source>
        <dbReference type="Proteomes" id="UP001652621"/>
    </source>
</evidence>
<keyword evidence="9 14" id="KW-0472">Membrane</keyword>
<evidence type="ECO:0000256" key="5">
    <source>
        <dbReference type="ARBA" id="ARBA00022692"/>
    </source>
</evidence>
<feature type="transmembrane region" description="Helical" evidence="14">
    <location>
        <begin position="68"/>
        <end position="91"/>
    </location>
</feature>
<keyword evidence="11 12" id="KW-0407">Ion channel</keyword>
<dbReference type="Pfam" id="PF00858">
    <property type="entry name" value="ASC"/>
    <property type="match status" value="1"/>
</dbReference>
<dbReference type="eggNOG" id="KOG4294">
    <property type="taxonomic scope" value="Eukaryota"/>
</dbReference>
<evidence type="ECO:0000256" key="9">
    <source>
        <dbReference type="ARBA" id="ARBA00023136"/>
    </source>
</evidence>